<dbReference type="PANTHER" id="PTHR33202">
    <property type="entry name" value="ZINC UPTAKE REGULATION PROTEIN"/>
    <property type="match status" value="1"/>
</dbReference>
<comment type="subcellular location">
    <subcellularLocation>
        <location evidence="1">Cytoplasm</location>
    </subcellularLocation>
</comment>
<keyword evidence="7 11" id="KW-0862">Zinc</keyword>
<evidence type="ECO:0000256" key="3">
    <source>
        <dbReference type="ARBA" id="ARBA00020910"/>
    </source>
</evidence>
<comment type="caution">
    <text evidence="12">The sequence shown here is derived from an EMBL/GenBank/DDBJ whole genome shotgun (WGS) entry which is preliminary data.</text>
</comment>
<comment type="cofactor">
    <cofactor evidence="11">
        <name>Zn(2+)</name>
        <dbReference type="ChEBI" id="CHEBI:29105"/>
    </cofactor>
    <text evidence="11">Binds 1 zinc ion per subunit.</text>
</comment>
<evidence type="ECO:0000313" key="12">
    <source>
        <dbReference type="EMBL" id="MBZ0156369.1"/>
    </source>
</evidence>
<reference evidence="12" key="2">
    <citation type="submission" date="2021-08" db="EMBL/GenBank/DDBJ databases">
        <authorList>
            <person name="Dalcin Martins P."/>
        </authorList>
    </citation>
    <scope>NUCLEOTIDE SEQUENCE</scope>
    <source>
        <strain evidence="12">MAG_39</strain>
    </source>
</reference>
<gene>
    <name evidence="12" type="ORF">K8I29_09200</name>
</gene>
<comment type="similarity">
    <text evidence="2">Belongs to the Fur family.</text>
</comment>
<evidence type="ECO:0000256" key="4">
    <source>
        <dbReference type="ARBA" id="ARBA00022490"/>
    </source>
</evidence>
<evidence type="ECO:0000256" key="10">
    <source>
        <dbReference type="ARBA" id="ARBA00023163"/>
    </source>
</evidence>
<evidence type="ECO:0000256" key="9">
    <source>
        <dbReference type="ARBA" id="ARBA00023125"/>
    </source>
</evidence>
<dbReference type="GO" id="GO:0045892">
    <property type="term" value="P:negative regulation of DNA-templated transcription"/>
    <property type="evidence" value="ECO:0007669"/>
    <property type="project" value="TreeGrafter"/>
</dbReference>
<dbReference type="InterPro" id="IPR036388">
    <property type="entry name" value="WH-like_DNA-bd_sf"/>
</dbReference>
<dbReference type="PANTHER" id="PTHR33202:SF8">
    <property type="entry name" value="PEROXIDE-RESPONSIVE REPRESSOR PERR"/>
    <property type="match status" value="1"/>
</dbReference>
<keyword evidence="4" id="KW-0963">Cytoplasm</keyword>
<dbReference type="FunFam" id="1.10.10.10:FF:000007">
    <property type="entry name" value="Ferric uptake regulation protein"/>
    <property type="match status" value="1"/>
</dbReference>
<dbReference type="GO" id="GO:0008270">
    <property type="term" value="F:zinc ion binding"/>
    <property type="evidence" value="ECO:0007669"/>
    <property type="project" value="TreeGrafter"/>
</dbReference>
<evidence type="ECO:0000256" key="1">
    <source>
        <dbReference type="ARBA" id="ARBA00004496"/>
    </source>
</evidence>
<evidence type="ECO:0000256" key="8">
    <source>
        <dbReference type="ARBA" id="ARBA00023015"/>
    </source>
</evidence>
<dbReference type="Gene3D" id="3.30.1490.190">
    <property type="match status" value="1"/>
</dbReference>
<evidence type="ECO:0000313" key="13">
    <source>
        <dbReference type="Proteomes" id="UP000705867"/>
    </source>
</evidence>
<dbReference type="SUPFAM" id="SSF46785">
    <property type="entry name" value="Winged helix' DNA-binding domain"/>
    <property type="match status" value="1"/>
</dbReference>
<dbReference type="AlphaFoldDB" id="A0A953JCT5"/>
<keyword evidence="6 11" id="KW-0479">Metal-binding</keyword>
<dbReference type="GO" id="GO:1900376">
    <property type="term" value="P:regulation of secondary metabolite biosynthetic process"/>
    <property type="evidence" value="ECO:0007669"/>
    <property type="project" value="TreeGrafter"/>
</dbReference>
<dbReference type="Pfam" id="PF01475">
    <property type="entry name" value="FUR"/>
    <property type="match status" value="1"/>
</dbReference>
<evidence type="ECO:0000256" key="5">
    <source>
        <dbReference type="ARBA" id="ARBA00022491"/>
    </source>
</evidence>
<keyword evidence="10" id="KW-0804">Transcription</keyword>
<dbReference type="InterPro" id="IPR036390">
    <property type="entry name" value="WH_DNA-bd_sf"/>
</dbReference>
<dbReference type="Gene3D" id="1.10.10.10">
    <property type="entry name" value="Winged helix-like DNA-binding domain superfamily/Winged helix DNA-binding domain"/>
    <property type="match status" value="1"/>
</dbReference>
<dbReference type="GO" id="GO:0005737">
    <property type="term" value="C:cytoplasm"/>
    <property type="evidence" value="ECO:0007669"/>
    <property type="project" value="UniProtKB-SubCell"/>
</dbReference>
<dbReference type="EMBL" id="JAIOIV010000074">
    <property type="protein sequence ID" value="MBZ0156369.1"/>
    <property type="molecule type" value="Genomic_DNA"/>
</dbReference>
<feature type="binding site" evidence="11">
    <location>
        <position position="90"/>
    </location>
    <ligand>
        <name>Zn(2+)</name>
        <dbReference type="ChEBI" id="CHEBI:29105"/>
    </ligand>
</feature>
<dbReference type="InterPro" id="IPR043135">
    <property type="entry name" value="Fur_C"/>
</dbReference>
<evidence type="ECO:0000256" key="11">
    <source>
        <dbReference type="PIRSR" id="PIRSR602481-1"/>
    </source>
</evidence>
<protein>
    <recommendedName>
        <fullName evidence="3">Ferric uptake regulation protein</fullName>
    </recommendedName>
</protein>
<accession>A0A953JCT5</accession>
<dbReference type="Proteomes" id="UP000705867">
    <property type="component" value="Unassembled WGS sequence"/>
</dbReference>
<feature type="binding site" evidence="11">
    <location>
        <position position="125"/>
    </location>
    <ligand>
        <name>Zn(2+)</name>
        <dbReference type="ChEBI" id="CHEBI:29105"/>
    </ligand>
</feature>
<dbReference type="InterPro" id="IPR002481">
    <property type="entry name" value="FUR"/>
</dbReference>
<evidence type="ECO:0000256" key="7">
    <source>
        <dbReference type="ARBA" id="ARBA00022833"/>
    </source>
</evidence>
<keyword evidence="9" id="KW-0238">DNA-binding</keyword>
<dbReference type="GO" id="GO:0003700">
    <property type="term" value="F:DNA-binding transcription factor activity"/>
    <property type="evidence" value="ECO:0007669"/>
    <property type="project" value="InterPro"/>
</dbReference>
<dbReference type="GO" id="GO:0000976">
    <property type="term" value="F:transcription cis-regulatory region binding"/>
    <property type="evidence" value="ECO:0007669"/>
    <property type="project" value="TreeGrafter"/>
</dbReference>
<evidence type="ECO:0000256" key="2">
    <source>
        <dbReference type="ARBA" id="ARBA00007957"/>
    </source>
</evidence>
<keyword evidence="5" id="KW-0678">Repressor</keyword>
<evidence type="ECO:0000256" key="6">
    <source>
        <dbReference type="ARBA" id="ARBA00022723"/>
    </source>
</evidence>
<name>A0A953JCT5_9BACT</name>
<reference evidence="12" key="1">
    <citation type="journal article" date="2021" name="bioRxiv">
        <title>Unraveling nitrogen, sulfur and carbon metabolic pathways and microbial community transcriptional responses to substrate deprivation and toxicity stresses in a bioreactor mimicking anoxic brackish coastal sediment conditions.</title>
        <authorList>
            <person name="Martins P.D."/>
            <person name="Echeveste M.J."/>
            <person name="Arshad A."/>
            <person name="Kurth J."/>
            <person name="Ouboter H."/>
            <person name="Jetten M.S.M."/>
            <person name="Welte C.U."/>
        </authorList>
    </citation>
    <scope>NUCLEOTIDE SEQUENCE</scope>
    <source>
        <strain evidence="12">MAG_39</strain>
    </source>
</reference>
<keyword evidence="8" id="KW-0805">Transcription regulation</keyword>
<dbReference type="CDD" id="cd07153">
    <property type="entry name" value="Fur_like"/>
    <property type="match status" value="1"/>
</dbReference>
<feature type="binding site" evidence="11">
    <location>
        <position position="87"/>
    </location>
    <ligand>
        <name>Zn(2+)</name>
        <dbReference type="ChEBI" id="CHEBI:29105"/>
    </ligand>
</feature>
<feature type="binding site" evidence="11">
    <location>
        <position position="128"/>
    </location>
    <ligand>
        <name>Zn(2+)</name>
        <dbReference type="ChEBI" id="CHEBI:29105"/>
    </ligand>
</feature>
<organism evidence="12 13">
    <name type="scientific">Candidatus Nitrobium versatile</name>
    <dbReference type="NCBI Taxonomy" id="2884831"/>
    <lineage>
        <taxon>Bacteria</taxon>
        <taxon>Pseudomonadati</taxon>
        <taxon>Nitrospirota</taxon>
        <taxon>Nitrospiria</taxon>
        <taxon>Nitrospirales</taxon>
        <taxon>Nitrospiraceae</taxon>
        <taxon>Candidatus Nitrobium</taxon>
    </lineage>
</organism>
<sequence>MEKFKEIGLKLTPQRIAILDYLEGNTEHPSAEEVYRAVSKKFPTMSFATVYNTLEALRKRGSVLELTIDPGKKRFDPNTHPHHHLICLRCRRIVDIHGNYDLSLSAEKKNDFDIMGNHIEFYGICPKCKSVEIES</sequence>
<proteinExistence type="inferred from homology"/>